<dbReference type="STRING" id="1263082.A0A068S8N1"/>
<dbReference type="Proteomes" id="UP000027586">
    <property type="component" value="Unassembled WGS sequence"/>
</dbReference>
<reference evidence="5" key="1">
    <citation type="submission" date="2013-08" db="EMBL/GenBank/DDBJ databases">
        <title>Gene expansion shapes genome architecture in the human pathogen Lichtheimia corymbifera: an evolutionary genomics analysis in the ancient terrestrial Mucorales (Mucoromycotina).</title>
        <authorList>
            <person name="Schwartze V.U."/>
            <person name="Winter S."/>
            <person name="Shelest E."/>
            <person name="Marcet-Houben M."/>
            <person name="Horn F."/>
            <person name="Wehner S."/>
            <person name="Hoffmann K."/>
            <person name="Riege K."/>
            <person name="Sammeth M."/>
            <person name="Nowrousian M."/>
            <person name="Valiante V."/>
            <person name="Linde J."/>
            <person name="Jacobsen I.D."/>
            <person name="Marz M."/>
            <person name="Brakhage A.A."/>
            <person name="Gabaldon T."/>
            <person name="Bocker S."/>
            <person name="Voigt K."/>
        </authorList>
    </citation>
    <scope>NUCLEOTIDE SEQUENCE [LARGE SCALE GENOMIC DNA]</scope>
    <source>
        <strain evidence="5">FSU 9682</strain>
    </source>
</reference>
<evidence type="ECO:0000313" key="6">
    <source>
        <dbReference type="Proteomes" id="UP000027586"/>
    </source>
</evidence>
<proteinExistence type="inferred from homology"/>
<keyword evidence="2" id="KW-0547">Nucleotide-binding</keyword>
<dbReference type="Gene3D" id="3.40.50.300">
    <property type="entry name" value="P-loop containing nucleotide triphosphate hydrolases"/>
    <property type="match status" value="1"/>
</dbReference>
<dbReference type="CDD" id="cd01428">
    <property type="entry name" value="ADK"/>
    <property type="match status" value="1"/>
</dbReference>
<dbReference type="Pfam" id="PF00406">
    <property type="entry name" value="ADK"/>
    <property type="match status" value="1"/>
</dbReference>
<evidence type="ECO:0000256" key="3">
    <source>
        <dbReference type="ARBA" id="ARBA00022777"/>
    </source>
</evidence>
<gene>
    <name evidence="5" type="ORF">LCOR_08502.1</name>
</gene>
<evidence type="ECO:0000256" key="2">
    <source>
        <dbReference type="ARBA" id="ARBA00022741"/>
    </source>
</evidence>
<organism evidence="5 6">
    <name type="scientific">Lichtheimia corymbifera JMRC:FSU:9682</name>
    <dbReference type="NCBI Taxonomy" id="1263082"/>
    <lineage>
        <taxon>Eukaryota</taxon>
        <taxon>Fungi</taxon>
        <taxon>Fungi incertae sedis</taxon>
        <taxon>Mucoromycota</taxon>
        <taxon>Mucoromycotina</taxon>
        <taxon>Mucoromycetes</taxon>
        <taxon>Mucorales</taxon>
        <taxon>Lichtheimiaceae</taxon>
        <taxon>Lichtheimia</taxon>
    </lineage>
</organism>
<dbReference type="OrthoDB" id="442176at2759"/>
<dbReference type="PRINTS" id="PR00094">
    <property type="entry name" value="ADENYLTKNASE"/>
</dbReference>
<keyword evidence="6" id="KW-1185">Reference proteome</keyword>
<keyword evidence="3 4" id="KW-0418">Kinase</keyword>
<sequence>MTDEKDKAQHAHQSIIDLFPILFNWMISLQQQSIFKPIYYLWGVKEALLLSLSSVALVVVKELNANSSSKITALSICQPVTYCVQSRVVKVRNTAIKEARDNDGKTRFLVDGFPRKMDQAIKFEEVVVESKFTLYFECSEETLLNRLLKRGESSGRVDDNIESIKKRFQTFKETSYPVIEYYEQKGKAFKVNAEQSKEEVYNDIKKILDGALN</sequence>
<accession>A0A068S8N1</accession>
<dbReference type="AlphaFoldDB" id="A0A068S8N1"/>
<evidence type="ECO:0000313" key="5">
    <source>
        <dbReference type="EMBL" id="CDH57586.1"/>
    </source>
</evidence>
<dbReference type="PROSITE" id="PS00113">
    <property type="entry name" value="ADENYLATE_KINASE"/>
    <property type="match status" value="1"/>
</dbReference>
<dbReference type="VEuPathDB" id="FungiDB:LCOR_08502.1"/>
<evidence type="ECO:0000256" key="4">
    <source>
        <dbReference type="RuleBase" id="RU003330"/>
    </source>
</evidence>
<dbReference type="GO" id="GO:0006139">
    <property type="term" value="P:nucleobase-containing compound metabolic process"/>
    <property type="evidence" value="ECO:0007669"/>
    <property type="project" value="InterPro"/>
</dbReference>
<dbReference type="PANTHER" id="PTHR23359">
    <property type="entry name" value="NUCLEOTIDE KINASE"/>
    <property type="match status" value="1"/>
</dbReference>
<dbReference type="InterPro" id="IPR000850">
    <property type="entry name" value="Adenylat/UMP-CMP_kin"/>
</dbReference>
<dbReference type="InterPro" id="IPR033690">
    <property type="entry name" value="Adenylat_kinase_CS"/>
</dbReference>
<dbReference type="GO" id="GO:0019205">
    <property type="term" value="F:nucleobase-containing compound kinase activity"/>
    <property type="evidence" value="ECO:0007669"/>
    <property type="project" value="InterPro"/>
</dbReference>
<keyword evidence="1 4" id="KW-0808">Transferase</keyword>
<protein>
    <submittedName>
        <fullName evidence="5">Uridylate kinase</fullName>
    </submittedName>
</protein>
<name>A0A068S8N1_9FUNG</name>
<dbReference type="HAMAP" id="MF_00235">
    <property type="entry name" value="Adenylate_kinase_Adk"/>
    <property type="match status" value="1"/>
</dbReference>
<dbReference type="EMBL" id="CBTN010000047">
    <property type="protein sequence ID" value="CDH57586.1"/>
    <property type="molecule type" value="Genomic_DNA"/>
</dbReference>
<comment type="caution">
    <text evidence="5">The sequence shown here is derived from an EMBL/GenBank/DDBJ whole genome shotgun (WGS) entry which is preliminary data.</text>
</comment>
<evidence type="ECO:0000256" key="1">
    <source>
        <dbReference type="ARBA" id="ARBA00022679"/>
    </source>
</evidence>
<dbReference type="InterPro" id="IPR027417">
    <property type="entry name" value="P-loop_NTPase"/>
</dbReference>
<dbReference type="GO" id="GO:0005524">
    <property type="term" value="F:ATP binding"/>
    <property type="evidence" value="ECO:0007669"/>
    <property type="project" value="InterPro"/>
</dbReference>
<dbReference type="SUPFAM" id="SSF52540">
    <property type="entry name" value="P-loop containing nucleoside triphosphate hydrolases"/>
    <property type="match status" value="1"/>
</dbReference>
<comment type="similarity">
    <text evidence="4">Belongs to the adenylate kinase family.</text>
</comment>